<dbReference type="Pfam" id="PF05380">
    <property type="entry name" value="Peptidase_A17"/>
    <property type="match status" value="1"/>
</dbReference>
<reference evidence="3" key="1">
    <citation type="journal article" date="2017" name="bioRxiv">
        <title>Comparative analysis of the genomes of Stylophora pistillata and Acropora digitifera provides evidence for extensive differences between species of corals.</title>
        <authorList>
            <person name="Voolstra C.R."/>
            <person name="Li Y."/>
            <person name="Liew Y.J."/>
            <person name="Baumgarten S."/>
            <person name="Zoccola D."/>
            <person name="Flot J.-F."/>
            <person name="Tambutte S."/>
            <person name="Allemand D."/>
            <person name="Aranda M."/>
        </authorList>
    </citation>
    <scope>NUCLEOTIDE SEQUENCE [LARGE SCALE GENOMIC DNA]</scope>
</reference>
<dbReference type="AlphaFoldDB" id="A0A2B4SCZ6"/>
<proteinExistence type="predicted"/>
<evidence type="ECO:0000313" key="2">
    <source>
        <dbReference type="EMBL" id="PFX28554.1"/>
    </source>
</evidence>
<sequence length="930" mass="104072">MQKRIKEFQTKPALAMEREEKKCRENELALKRKKPKEEAHLELLRLEREAVVAAACAKAIDEELGFKQDELLSHLPIEEPSNRVQEFINSQLRDVKPACDFMARRELISNKIEKFDNRPENYTTWRATFRNMTREVNITGSEELALMIEHTTGEPKRLVQRLCNAYAENPAAGVREFWKKLSERFGSTAVVTQVHPNKLIMFPTLTPKDNKGLQELGDLLLELQCAKQDGGLTGLKILDEPAFLKPLLAEIPSDLQSKKFASFIQEIAREQNDPYLPTETLAEESQQPRPPLKPPKSKLPKGPPIRPPSMPPAEPANGLTFRHGLTTMRTELSDTTPKGSTPQDPAKGCALHKLRHPLGKGRVFRSKSLTERKAPINQHRICFCCLASTNHMAKDCTAVIKCSECQSDKHMAALHTGPINEPTTKAGQLLEAHQQGEEAIQVSARCTEICGSAAGNDQSNSSLAKPKLFDLLKLNGEAKPYTLKTCSGASQASGRRAHDLIIESLDVTRSYTLPILAECKAIPDSREEIPTPNVARAFPHLQPIADEIPELCPGAEILLLIRRDTPPLHKIHESRNGPKNAPWAQRLDLGWVVIGNTCLDGAHKPNKVSAYWTQILHNGQPSCLLPCTNWLRLKNSPLPDSTAYLVTDKKKRAFVKGKFKDGLGDNVFPRSVDDNKPGMSMEDRKFINIMNHSLTKSEMGHWEAPLPLTPGNKVSRWELHTFCDASNEAVGAVSYLKTIQDDGNIQVSFVLGKAKLAPSHATTVPCLELSTAMLGVEIVELIIEELDIKPEVITYYSDSRVVLGYITNESRCFYVYVSNQVERIRRALTREQWRYLPTQQNPANLATWFSKWIALIKAVAKLILFVQKSQKSRTSESPEMTPSVPTLLKAKYLVIQNVQRQCYKEISFLTGPTKSPKTSLLIKLSPVTDN</sequence>
<feature type="region of interest" description="Disordered" evidence="1">
    <location>
        <begin position="281"/>
        <end position="320"/>
    </location>
</feature>
<comment type="caution">
    <text evidence="2">The sequence shown here is derived from an EMBL/GenBank/DDBJ whole genome shotgun (WGS) entry which is preliminary data.</text>
</comment>
<accession>A0A2B4SCZ6</accession>
<gene>
    <name evidence="2" type="ORF">AWC38_SpisGene6700</name>
</gene>
<keyword evidence="3" id="KW-1185">Reference proteome</keyword>
<evidence type="ECO:0000313" key="3">
    <source>
        <dbReference type="Proteomes" id="UP000225706"/>
    </source>
</evidence>
<dbReference type="EMBL" id="LSMT01000081">
    <property type="protein sequence ID" value="PFX28554.1"/>
    <property type="molecule type" value="Genomic_DNA"/>
</dbReference>
<dbReference type="InterPro" id="IPR008042">
    <property type="entry name" value="Retrotrans_Pao"/>
</dbReference>
<organism evidence="2 3">
    <name type="scientific">Stylophora pistillata</name>
    <name type="common">Smooth cauliflower coral</name>
    <dbReference type="NCBI Taxonomy" id="50429"/>
    <lineage>
        <taxon>Eukaryota</taxon>
        <taxon>Metazoa</taxon>
        <taxon>Cnidaria</taxon>
        <taxon>Anthozoa</taxon>
        <taxon>Hexacorallia</taxon>
        <taxon>Scleractinia</taxon>
        <taxon>Astrocoeniina</taxon>
        <taxon>Pocilloporidae</taxon>
        <taxon>Stylophora</taxon>
    </lineage>
</organism>
<evidence type="ECO:0000256" key="1">
    <source>
        <dbReference type="SAM" id="MobiDB-lite"/>
    </source>
</evidence>
<dbReference type="PANTHER" id="PTHR47331:SF7">
    <property type="match status" value="1"/>
</dbReference>
<dbReference type="OrthoDB" id="5988360at2759"/>
<feature type="compositionally biased region" description="Pro residues" evidence="1">
    <location>
        <begin position="301"/>
        <end position="314"/>
    </location>
</feature>
<name>A0A2B4SCZ6_STYPI</name>
<dbReference type="PANTHER" id="PTHR47331">
    <property type="entry name" value="PHD-TYPE DOMAIN-CONTAINING PROTEIN"/>
    <property type="match status" value="1"/>
</dbReference>
<protein>
    <submittedName>
        <fullName evidence="2">Uncharacterized protein</fullName>
    </submittedName>
</protein>
<dbReference type="Proteomes" id="UP000225706">
    <property type="component" value="Unassembled WGS sequence"/>
</dbReference>